<dbReference type="GO" id="GO:0016787">
    <property type="term" value="F:hydrolase activity"/>
    <property type="evidence" value="ECO:0007669"/>
    <property type="project" value="UniProtKB-KW"/>
</dbReference>
<keyword evidence="2" id="KW-0597">Phosphoprotein</keyword>
<dbReference type="Pfam" id="PF06745">
    <property type="entry name" value="ATPase"/>
    <property type="match status" value="2"/>
</dbReference>
<keyword evidence="5" id="KW-0418">Kinase</keyword>
<dbReference type="InterPro" id="IPR027417">
    <property type="entry name" value="P-loop_NTPase"/>
</dbReference>
<dbReference type="Gene3D" id="3.40.50.300">
    <property type="entry name" value="P-loop containing nucleotide triphosphate hydrolases"/>
    <property type="match status" value="2"/>
</dbReference>
<protein>
    <recommendedName>
        <fullName evidence="1">non-specific serine/threonine protein kinase</fullName>
        <ecNumber evidence="1">2.7.11.1</ecNumber>
    </recommendedName>
</protein>
<keyword evidence="9" id="KW-1185">Reference proteome</keyword>
<evidence type="ECO:0000256" key="1">
    <source>
        <dbReference type="ARBA" id="ARBA00012513"/>
    </source>
</evidence>
<dbReference type="PATRIC" id="fig|466.6.peg.1804"/>
<organism evidence="8 9">
    <name type="scientific">Legionella maceachernii</name>
    <dbReference type="NCBI Taxonomy" id="466"/>
    <lineage>
        <taxon>Bacteria</taxon>
        <taxon>Pseudomonadati</taxon>
        <taxon>Pseudomonadota</taxon>
        <taxon>Gammaproteobacteria</taxon>
        <taxon>Legionellales</taxon>
        <taxon>Legionellaceae</taxon>
        <taxon>Legionella</taxon>
    </lineage>
</organism>
<evidence type="ECO:0000256" key="2">
    <source>
        <dbReference type="ARBA" id="ARBA00022553"/>
    </source>
</evidence>
<sequence length="546" mass="60760">MDLIMHKIPTGIAGLDKILDGGYPNERTTLLKGGPGCGKTVFCLLFAHSNVLDNRHTTYVTCDEPPELILKNMDQYGLSGSEANKNKKLTVLDFRPHLFDTVTGSFEVDAILLRIQSSLSGENPVLIIDSLQNLLLGLETPNYKIDLLTIFTWCREHHVTLLVTAGSGLITEQNNYFEDYAADCVILLEQAIRNNLMTRFLRVIKLRSSSHGTNQYPFLLTRKGVSILPITDTSLNKQKKISHISTGISKLDEMLGGHGYSESSAIMISGSSGTAKSLLAATLATAAAKVQKKVLYISFEESSPNIISHVKSAGINFEEPIASHLLNIHSLRSIQMGLEEHLITITTIIDETKPDVLIIDPITSLLDMGNSFEVKSLLIRLISYAKSKNITFIFNQLLHKDAGYKDTVHVSSLADTWIRLALIESNGEFNRSLRLVKSRGNATSNQIKEFRITNNGIVIEDPYVGEGGIIFGSRKKEKQVVDKKKKELLTAQLKSINQQIDLMQTDKKGNIEHSKMIFDLLEKKQNIEMELELIKSITLVNITSRR</sequence>
<name>A0A0W0W204_9GAMM</name>
<evidence type="ECO:0000256" key="3">
    <source>
        <dbReference type="ARBA" id="ARBA00022679"/>
    </source>
</evidence>
<dbReference type="STRING" id="466.Lmac_1713"/>
<keyword evidence="4" id="KW-0677">Repeat</keyword>
<proteinExistence type="predicted"/>
<evidence type="ECO:0000313" key="8">
    <source>
        <dbReference type="EMBL" id="KTD25942.1"/>
    </source>
</evidence>
<evidence type="ECO:0000256" key="4">
    <source>
        <dbReference type="ARBA" id="ARBA00022737"/>
    </source>
</evidence>
<dbReference type="InterPro" id="IPR010624">
    <property type="entry name" value="KaiC_dom"/>
</dbReference>
<keyword evidence="3" id="KW-0808">Transferase</keyword>
<feature type="domain" description="KaiC" evidence="7">
    <location>
        <begin position="242"/>
        <end position="473"/>
    </location>
</feature>
<evidence type="ECO:0000313" key="9">
    <source>
        <dbReference type="Proteomes" id="UP000054908"/>
    </source>
</evidence>
<gene>
    <name evidence="8" type="ORF">Lmac_1713</name>
</gene>
<dbReference type="SMART" id="SM00382">
    <property type="entry name" value="AAA"/>
    <property type="match status" value="2"/>
</dbReference>
<evidence type="ECO:0000256" key="6">
    <source>
        <dbReference type="ARBA" id="ARBA00022801"/>
    </source>
</evidence>
<feature type="domain" description="KaiC" evidence="7">
    <location>
        <begin position="6"/>
        <end position="241"/>
    </location>
</feature>
<reference evidence="8 9" key="1">
    <citation type="submission" date="2015-11" db="EMBL/GenBank/DDBJ databases">
        <title>Genomic analysis of 38 Legionella species identifies large and diverse effector repertoires.</title>
        <authorList>
            <person name="Burstein D."/>
            <person name="Amaro F."/>
            <person name="Zusman T."/>
            <person name="Lifshitz Z."/>
            <person name="Cohen O."/>
            <person name="Gilbert J.A."/>
            <person name="Pupko T."/>
            <person name="Shuman H.A."/>
            <person name="Segal G."/>
        </authorList>
    </citation>
    <scope>NUCLEOTIDE SEQUENCE [LARGE SCALE GENOMIC DNA]</scope>
    <source>
        <strain evidence="8 9">PX-1-G2-E2</strain>
    </source>
</reference>
<dbReference type="EC" id="2.7.11.1" evidence="1"/>
<dbReference type="PANTHER" id="PTHR42926:SF1">
    <property type="entry name" value="CIRCADIAN CLOCK OSCILLATOR PROTEIN KAIC 1"/>
    <property type="match status" value="1"/>
</dbReference>
<dbReference type="NCBIfam" id="NF006799">
    <property type="entry name" value="PRK09302.1"/>
    <property type="match status" value="1"/>
</dbReference>
<dbReference type="Proteomes" id="UP000054908">
    <property type="component" value="Unassembled WGS sequence"/>
</dbReference>
<evidence type="ECO:0000259" key="7">
    <source>
        <dbReference type="PROSITE" id="PS51146"/>
    </source>
</evidence>
<accession>A0A0W0W204</accession>
<dbReference type="EMBL" id="LNYL01000042">
    <property type="protein sequence ID" value="KTD25942.1"/>
    <property type="molecule type" value="Genomic_DNA"/>
</dbReference>
<dbReference type="InterPro" id="IPR014774">
    <property type="entry name" value="KaiC-like_dom"/>
</dbReference>
<dbReference type="AlphaFoldDB" id="A0A0W0W204"/>
<keyword evidence="6" id="KW-0378">Hydrolase</keyword>
<evidence type="ECO:0000256" key="5">
    <source>
        <dbReference type="ARBA" id="ARBA00022777"/>
    </source>
</evidence>
<dbReference type="PANTHER" id="PTHR42926">
    <property type="match status" value="1"/>
</dbReference>
<dbReference type="InterPro" id="IPR003593">
    <property type="entry name" value="AAA+_ATPase"/>
</dbReference>
<dbReference type="PROSITE" id="PS51146">
    <property type="entry name" value="KAIC"/>
    <property type="match status" value="2"/>
</dbReference>
<dbReference type="InterPro" id="IPR030665">
    <property type="entry name" value="KaiC"/>
</dbReference>
<dbReference type="InterPro" id="IPR051347">
    <property type="entry name" value="Circadian_clock_KaiC-rel"/>
</dbReference>
<dbReference type="GO" id="GO:0005524">
    <property type="term" value="F:ATP binding"/>
    <property type="evidence" value="ECO:0007669"/>
    <property type="project" value="InterPro"/>
</dbReference>
<dbReference type="GO" id="GO:0004674">
    <property type="term" value="F:protein serine/threonine kinase activity"/>
    <property type="evidence" value="ECO:0007669"/>
    <property type="project" value="UniProtKB-EC"/>
</dbReference>
<comment type="caution">
    <text evidence="8">The sequence shown here is derived from an EMBL/GenBank/DDBJ whole genome shotgun (WGS) entry which is preliminary data.</text>
</comment>
<dbReference type="PIRSF" id="PIRSF039117">
    <property type="entry name" value="KaiC"/>
    <property type="match status" value="1"/>
</dbReference>
<dbReference type="SUPFAM" id="SSF52540">
    <property type="entry name" value="P-loop containing nucleoside triphosphate hydrolases"/>
    <property type="match status" value="2"/>
</dbReference>